<feature type="coiled-coil region" evidence="1">
    <location>
        <begin position="9"/>
        <end position="43"/>
    </location>
</feature>
<keyword evidence="1" id="KW-0175">Coiled coil</keyword>
<organism evidence="2">
    <name type="scientific">Sipha flava</name>
    <name type="common">yellow sugarcane aphid</name>
    <dbReference type="NCBI Taxonomy" id="143950"/>
    <lineage>
        <taxon>Eukaryota</taxon>
        <taxon>Metazoa</taxon>
        <taxon>Ecdysozoa</taxon>
        <taxon>Arthropoda</taxon>
        <taxon>Hexapoda</taxon>
        <taxon>Insecta</taxon>
        <taxon>Pterygota</taxon>
        <taxon>Neoptera</taxon>
        <taxon>Paraneoptera</taxon>
        <taxon>Hemiptera</taxon>
        <taxon>Sternorrhyncha</taxon>
        <taxon>Aphidomorpha</taxon>
        <taxon>Aphidoidea</taxon>
        <taxon>Aphididae</taxon>
        <taxon>Sipha</taxon>
    </lineage>
</organism>
<name>A0A2S2R2S2_9HEMI</name>
<proteinExistence type="predicted"/>
<accession>A0A2S2R2S2</accession>
<gene>
    <name evidence="2" type="ORF">g.881</name>
</gene>
<reference evidence="2" key="1">
    <citation type="submission" date="2018-04" db="EMBL/GenBank/DDBJ databases">
        <title>Transcriptome assembly of Sipha flava.</title>
        <authorList>
            <person name="Scully E.D."/>
            <person name="Geib S.M."/>
            <person name="Palmer N.A."/>
            <person name="Koch K."/>
            <person name="Bradshaw J."/>
            <person name="Heng-Moss T."/>
            <person name="Sarath G."/>
        </authorList>
    </citation>
    <scope>NUCLEOTIDE SEQUENCE</scope>
</reference>
<dbReference type="AlphaFoldDB" id="A0A2S2R2S2"/>
<protein>
    <submittedName>
        <fullName evidence="2">Uncharacterized protein</fullName>
    </submittedName>
</protein>
<sequence length="208" mass="23687">MSNKKYHGLQSLVLNKEMLASKIEELKIEMLENEKKIEDILKNSSRKDNTLLEKEMNNYFKLHCKLEGCQENLKKPELKDYCMDPPNTLMIFVSNIPKATYNLGPEALIVAASKNVSQHYLHLLCQLGQNNVLITTIQALTEMEVSVPLGNVKTALLDGSEDEYQQFVGSEIVLMVISSHVSADRLFFVRSDVHREACFQYVYQNVSA</sequence>
<evidence type="ECO:0000256" key="1">
    <source>
        <dbReference type="SAM" id="Coils"/>
    </source>
</evidence>
<dbReference type="OrthoDB" id="6585453at2759"/>
<dbReference type="EMBL" id="GGMS01015072">
    <property type="protein sequence ID" value="MBY84275.1"/>
    <property type="molecule type" value="Transcribed_RNA"/>
</dbReference>
<evidence type="ECO:0000313" key="2">
    <source>
        <dbReference type="EMBL" id="MBY84275.1"/>
    </source>
</evidence>